<evidence type="ECO:0000313" key="2">
    <source>
        <dbReference type="Proteomes" id="UP000318212"/>
    </source>
</evidence>
<dbReference type="InterPro" id="IPR015422">
    <property type="entry name" value="PyrdxlP-dep_Trfase_small"/>
</dbReference>
<dbReference type="Gene3D" id="3.90.1150.10">
    <property type="entry name" value="Aspartate Aminotransferase, domain 1"/>
    <property type="match status" value="1"/>
</dbReference>
<dbReference type="PANTHER" id="PTHR43799">
    <property type="entry name" value="AMINOTRANSFERASE, PUTATIVE-RELATED"/>
    <property type="match status" value="1"/>
</dbReference>
<dbReference type="PANTHER" id="PTHR43799:SF1">
    <property type="entry name" value="ASPARTATE AMINOTRANSFERASE"/>
    <property type="match status" value="1"/>
</dbReference>
<dbReference type="EMBL" id="VICE01000096">
    <property type="protein sequence ID" value="TQD43532.1"/>
    <property type="molecule type" value="Genomic_DNA"/>
</dbReference>
<comment type="caution">
    <text evidence="1">The sequence shown here is derived from an EMBL/GenBank/DDBJ whole genome shotgun (WGS) entry which is preliminary data.</text>
</comment>
<sequence length="454" mass="47884">MACIRARLPHPCAAAVATGPAVPHSPEIPLLRFEHAAPGQLRALEAQLADTHRAFVAQGLALDLTRGKPSAEQLALSDALDGILDRHYLAEDGTDARNYGGLDGLPEAKRFGAALMGVDPGSVLVGGNSSLTLMYQAVLVAHRFGLTGADSAWSRGGTVRFLCPVPGYDRHFTVCEQLGIEMLTVPMTADGPDMDRVEAMLAADPSIKGMWCVPKYSNPTGVVYSDATVDRIARLAQVAGEGFRVFWDNAYAVHDLQDVRPLASIEAACRAHGTVNSVLQFASTSKITHAGSGVAFMSASPANLAGFKAFLTACTIGPDKVNQLRTVRLLPDRDALMAHMQRHAAILAPRFAIVLRVLEEQFAGGDLGQWEAPSGGYFVAFDTRPGIASAAVALAAEAGVKLTPAGATFPYGRDPQDRNIRIAPSVPSLPQLETAMAVFANSVKLASVRAALAG</sequence>
<dbReference type="InterPro" id="IPR024551">
    <property type="entry name" value="AspAT_Ic"/>
</dbReference>
<keyword evidence="1" id="KW-0032">Aminotransferase</keyword>
<dbReference type="SUPFAM" id="SSF53383">
    <property type="entry name" value="PLP-dependent transferases"/>
    <property type="match status" value="1"/>
</dbReference>
<dbReference type="Proteomes" id="UP000318212">
    <property type="component" value="Unassembled WGS sequence"/>
</dbReference>
<dbReference type="InterPro" id="IPR015421">
    <property type="entry name" value="PyrdxlP-dep_Trfase_major"/>
</dbReference>
<dbReference type="OrthoDB" id="9804020at2"/>
<dbReference type="Gene3D" id="3.40.640.10">
    <property type="entry name" value="Type I PLP-dependent aspartate aminotransferase-like (Major domain)"/>
    <property type="match status" value="1"/>
</dbReference>
<dbReference type="Pfam" id="PF12897">
    <property type="entry name" value="Asp_aminotransf"/>
    <property type="match status" value="1"/>
</dbReference>
<name>A0A508ACI4_9GAMM</name>
<keyword evidence="2" id="KW-1185">Reference proteome</keyword>
<gene>
    <name evidence="1" type="ORF">FKV25_10550</name>
</gene>
<dbReference type="InterPro" id="IPR015424">
    <property type="entry name" value="PyrdxlP-dep_Trfase"/>
</dbReference>
<proteinExistence type="predicted"/>
<accession>A0A508ACI4</accession>
<reference evidence="1 2" key="1">
    <citation type="submission" date="2019-06" db="EMBL/GenBank/DDBJ databases">
        <title>Lysobacter alkalisoli sp. nov. isolated from saline soil.</title>
        <authorList>
            <person name="Sun J.-Q."/>
            <person name="Xu L."/>
        </authorList>
    </citation>
    <scope>NUCLEOTIDE SEQUENCE [LARGE SCALE GENOMIC DNA]</scope>
    <source>
        <strain evidence="1 2">JCM 31130</strain>
    </source>
</reference>
<protein>
    <submittedName>
        <fullName evidence="1">Aminotransferase class I/II-fold pyridoxal phosphate-dependent enzyme</fullName>
    </submittedName>
</protein>
<dbReference type="AlphaFoldDB" id="A0A508ACI4"/>
<evidence type="ECO:0000313" key="1">
    <source>
        <dbReference type="EMBL" id="TQD43532.1"/>
    </source>
</evidence>
<organism evidence="1 2">
    <name type="scientific">Marilutibacter aestuarii</name>
    <dbReference type="NCBI Taxonomy" id="1706195"/>
    <lineage>
        <taxon>Bacteria</taxon>
        <taxon>Pseudomonadati</taxon>
        <taxon>Pseudomonadota</taxon>
        <taxon>Gammaproteobacteria</taxon>
        <taxon>Lysobacterales</taxon>
        <taxon>Lysobacteraceae</taxon>
        <taxon>Marilutibacter</taxon>
    </lineage>
</organism>
<dbReference type="GO" id="GO:0004069">
    <property type="term" value="F:L-aspartate:2-oxoglutarate aminotransferase activity"/>
    <property type="evidence" value="ECO:0007669"/>
    <property type="project" value="InterPro"/>
</dbReference>
<keyword evidence="1" id="KW-0808">Transferase</keyword>